<comment type="caution">
    <text evidence="1">The sequence shown here is derived from an EMBL/GenBank/DDBJ whole genome shotgun (WGS) entry which is preliminary data.</text>
</comment>
<protein>
    <submittedName>
        <fullName evidence="1">Uncharacterized protein</fullName>
    </submittedName>
</protein>
<dbReference type="OrthoDB" id="2676448at2759"/>
<dbReference type="AlphaFoldDB" id="A0A9P5PRB2"/>
<accession>A0A9P5PRB2</accession>
<feature type="non-terminal residue" evidence="1">
    <location>
        <position position="97"/>
    </location>
</feature>
<evidence type="ECO:0000313" key="2">
    <source>
        <dbReference type="Proteomes" id="UP000772434"/>
    </source>
</evidence>
<organism evidence="1 2">
    <name type="scientific">Rhodocollybia butyracea</name>
    <dbReference type="NCBI Taxonomy" id="206335"/>
    <lineage>
        <taxon>Eukaryota</taxon>
        <taxon>Fungi</taxon>
        <taxon>Dikarya</taxon>
        <taxon>Basidiomycota</taxon>
        <taxon>Agaricomycotina</taxon>
        <taxon>Agaricomycetes</taxon>
        <taxon>Agaricomycetidae</taxon>
        <taxon>Agaricales</taxon>
        <taxon>Marasmiineae</taxon>
        <taxon>Omphalotaceae</taxon>
        <taxon>Rhodocollybia</taxon>
    </lineage>
</organism>
<gene>
    <name evidence="1" type="ORF">BDP27DRAFT_1168128</name>
</gene>
<dbReference type="Proteomes" id="UP000772434">
    <property type="component" value="Unassembled WGS sequence"/>
</dbReference>
<dbReference type="EMBL" id="JADNRY010000037">
    <property type="protein sequence ID" value="KAF9070769.1"/>
    <property type="molecule type" value="Genomic_DNA"/>
</dbReference>
<keyword evidence="2" id="KW-1185">Reference proteome</keyword>
<reference evidence="1" key="1">
    <citation type="submission" date="2020-11" db="EMBL/GenBank/DDBJ databases">
        <authorList>
            <consortium name="DOE Joint Genome Institute"/>
            <person name="Ahrendt S."/>
            <person name="Riley R."/>
            <person name="Andreopoulos W."/>
            <person name="Labutti K."/>
            <person name="Pangilinan J."/>
            <person name="Ruiz-Duenas F.J."/>
            <person name="Barrasa J.M."/>
            <person name="Sanchez-Garcia M."/>
            <person name="Camarero S."/>
            <person name="Miyauchi S."/>
            <person name="Serrano A."/>
            <person name="Linde D."/>
            <person name="Babiker R."/>
            <person name="Drula E."/>
            <person name="Ayuso-Fernandez I."/>
            <person name="Pacheco R."/>
            <person name="Padilla G."/>
            <person name="Ferreira P."/>
            <person name="Barriuso J."/>
            <person name="Kellner H."/>
            <person name="Castanera R."/>
            <person name="Alfaro M."/>
            <person name="Ramirez L."/>
            <person name="Pisabarro A.G."/>
            <person name="Kuo A."/>
            <person name="Tritt A."/>
            <person name="Lipzen A."/>
            <person name="He G."/>
            <person name="Yan M."/>
            <person name="Ng V."/>
            <person name="Cullen D."/>
            <person name="Martin F."/>
            <person name="Rosso M.-N."/>
            <person name="Henrissat B."/>
            <person name="Hibbett D."/>
            <person name="Martinez A.T."/>
            <person name="Grigoriev I.V."/>
        </authorList>
    </citation>
    <scope>NUCLEOTIDE SEQUENCE</scope>
    <source>
        <strain evidence="1">AH 40177</strain>
    </source>
</reference>
<proteinExistence type="predicted"/>
<sequence length="97" mass="11199">PWAQPAGRLALDQYYKLLRAPEEIARLNKEIRSLVTYIHEETAYIRLKADEVQKTDPLLAIQVEKHGWERGCCNDMHLIRLKKLEKMPGFTGTLIPG</sequence>
<evidence type="ECO:0000313" key="1">
    <source>
        <dbReference type="EMBL" id="KAF9070769.1"/>
    </source>
</evidence>
<feature type="non-terminal residue" evidence="1">
    <location>
        <position position="1"/>
    </location>
</feature>
<name>A0A9P5PRB2_9AGAR</name>